<name>A0A1I4Q1M5_9PROT</name>
<dbReference type="InterPro" id="IPR003497">
    <property type="entry name" value="BRO_N_domain"/>
</dbReference>
<dbReference type="SMART" id="SM01040">
    <property type="entry name" value="Bro-N"/>
    <property type="match status" value="1"/>
</dbReference>
<dbReference type="Proteomes" id="UP000183287">
    <property type="component" value="Unassembled WGS sequence"/>
</dbReference>
<evidence type="ECO:0000259" key="1">
    <source>
        <dbReference type="SMART" id="SM01040"/>
    </source>
</evidence>
<keyword evidence="3" id="KW-1185">Reference proteome</keyword>
<dbReference type="Pfam" id="PF02498">
    <property type="entry name" value="Bro-N"/>
    <property type="match status" value="1"/>
</dbReference>
<dbReference type="RefSeq" id="WP_177198095.1">
    <property type="nucleotide sequence ID" value="NZ_FOUB01000024.1"/>
</dbReference>
<dbReference type="AlphaFoldDB" id="A0A1I4Q1M5"/>
<protein>
    <submittedName>
        <fullName evidence="2">BRO family, N-terminal domain</fullName>
    </submittedName>
</protein>
<evidence type="ECO:0000313" key="3">
    <source>
        <dbReference type="Proteomes" id="UP000183287"/>
    </source>
</evidence>
<dbReference type="EMBL" id="FOUB01000024">
    <property type="protein sequence ID" value="SFM33959.1"/>
    <property type="molecule type" value="Genomic_DNA"/>
</dbReference>
<sequence>MNEDKKIYEKSFSLDMPMDEAIKRIAKVTKKEATKNEENTEIIKEGEEQLAFFKNKEIRQVFHKNEWYFSIVDVIEAITETDRPSKYWANLKSKLIKKEEFYELSNKIRKLKMKASDGKYYSTEVVNVEALFRIAQSIPSKKAEPFKKWLAKVGYERIQEIQNPEIGVKRAILQWQIEGRTEDWIDARIRSIVTRKELTNEWKNRGVQDKEYGYLTNIISCETFGIDVSTHKKVKGLKNHSLRDHMTDLELIFTMLGEKSTTAIAISSDAQGLNGNAEAAKAGGKIAGDAARTLEKKLGKRIVSSDNFLSGGKRINDPEQLTMIKSK</sequence>
<gene>
    <name evidence="2" type="ORF">SAMN05421863_102432</name>
</gene>
<proteinExistence type="predicted"/>
<reference evidence="3" key="1">
    <citation type="submission" date="2016-10" db="EMBL/GenBank/DDBJ databases">
        <authorList>
            <person name="Varghese N."/>
            <person name="Submissions S."/>
        </authorList>
    </citation>
    <scope>NUCLEOTIDE SEQUENCE [LARGE SCALE GENOMIC DNA]</scope>
    <source>
        <strain evidence="3">Nm44</strain>
    </source>
</reference>
<organism evidence="2 3">
    <name type="scientific">Nitrosomonas communis</name>
    <dbReference type="NCBI Taxonomy" id="44574"/>
    <lineage>
        <taxon>Bacteria</taxon>
        <taxon>Pseudomonadati</taxon>
        <taxon>Pseudomonadota</taxon>
        <taxon>Betaproteobacteria</taxon>
        <taxon>Nitrosomonadales</taxon>
        <taxon>Nitrosomonadaceae</taxon>
        <taxon>Nitrosomonas</taxon>
    </lineage>
</organism>
<accession>A0A1I4Q1M5</accession>
<feature type="domain" description="Bro-N" evidence="1">
    <location>
        <begin position="57"/>
        <end position="156"/>
    </location>
</feature>
<evidence type="ECO:0000313" key="2">
    <source>
        <dbReference type="EMBL" id="SFM33959.1"/>
    </source>
</evidence>